<evidence type="ECO:0000259" key="3">
    <source>
        <dbReference type="Pfam" id="PF12697"/>
    </source>
</evidence>
<protein>
    <submittedName>
        <fullName evidence="4">Alpha/beta hydrolase</fullName>
    </submittedName>
</protein>
<evidence type="ECO:0000313" key="4">
    <source>
        <dbReference type="EMBL" id="MFD1534881.1"/>
    </source>
</evidence>
<dbReference type="GO" id="GO:0016787">
    <property type="term" value="F:hydrolase activity"/>
    <property type="evidence" value="ECO:0007669"/>
    <property type="project" value="UniProtKB-KW"/>
</dbReference>
<evidence type="ECO:0000313" key="5">
    <source>
        <dbReference type="Proteomes" id="UP001597145"/>
    </source>
</evidence>
<evidence type="ECO:0000256" key="2">
    <source>
        <dbReference type="SAM" id="SignalP"/>
    </source>
</evidence>
<feature type="domain" description="AB hydrolase-1" evidence="3">
    <location>
        <begin position="84"/>
        <end position="374"/>
    </location>
</feature>
<dbReference type="InterPro" id="IPR029058">
    <property type="entry name" value="AB_hydrolase_fold"/>
</dbReference>
<evidence type="ECO:0000256" key="1">
    <source>
        <dbReference type="ARBA" id="ARBA00022801"/>
    </source>
</evidence>
<dbReference type="Pfam" id="PF12697">
    <property type="entry name" value="Abhydrolase_6"/>
    <property type="match status" value="1"/>
</dbReference>
<gene>
    <name evidence="4" type="ORF">ACFSCY_36260</name>
</gene>
<feature type="signal peptide" evidence="2">
    <location>
        <begin position="1"/>
        <end position="34"/>
    </location>
</feature>
<dbReference type="PANTHER" id="PTHR43798:SF31">
    <property type="entry name" value="AB HYDROLASE SUPERFAMILY PROTEIN YCLE"/>
    <property type="match status" value="1"/>
</dbReference>
<keyword evidence="5" id="KW-1185">Reference proteome</keyword>
<dbReference type="RefSeq" id="WP_343982811.1">
    <property type="nucleotide sequence ID" value="NZ_BAAAJG010000015.1"/>
</dbReference>
<feature type="chain" id="PRO_5047266136" evidence="2">
    <location>
        <begin position="35"/>
        <end position="412"/>
    </location>
</feature>
<accession>A0ABW4FYZ8</accession>
<dbReference type="Proteomes" id="UP001597145">
    <property type="component" value="Unassembled WGS sequence"/>
</dbReference>
<keyword evidence="2" id="KW-0732">Signal</keyword>
<organism evidence="4 5">
    <name type="scientific">Pseudonocardia aurantiaca</name>
    <dbReference type="NCBI Taxonomy" id="75290"/>
    <lineage>
        <taxon>Bacteria</taxon>
        <taxon>Bacillati</taxon>
        <taxon>Actinomycetota</taxon>
        <taxon>Actinomycetes</taxon>
        <taxon>Pseudonocardiales</taxon>
        <taxon>Pseudonocardiaceae</taxon>
        <taxon>Pseudonocardia</taxon>
    </lineage>
</organism>
<proteinExistence type="predicted"/>
<dbReference type="SUPFAM" id="SSF53474">
    <property type="entry name" value="alpha/beta-Hydrolases"/>
    <property type="match status" value="1"/>
</dbReference>
<name>A0ABW4FYZ8_9PSEU</name>
<dbReference type="PANTHER" id="PTHR43798">
    <property type="entry name" value="MONOACYLGLYCEROL LIPASE"/>
    <property type="match status" value="1"/>
</dbReference>
<dbReference type="Gene3D" id="3.40.50.1820">
    <property type="entry name" value="alpha/beta hydrolase"/>
    <property type="match status" value="1"/>
</dbReference>
<reference evidence="5" key="1">
    <citation type="journal article" date="2019" name="Int. J. Syst. Evol. Microbiol.">
        <title>The Global Catalogue of Microorganisms (GCM) 10K type strain sequencing project: providing services to taxonomists for standard genome sequencing and annotation.</title>
        <authorList>
            <consortium name="The Broad Institute Genomics Platform"/>
            <consortium name="The Broad Institute Genome Sequencing Center for Infectious Disease"/>
            <person name="Wu L."/>
            <person name="Ma J."/>
        </authorList>
    </citation>
    <scope>NUCLEOTIDE SEQUENCE [LARGE SCALE GENOMIC DNA]</scope>
    <source>
        <strain evidence="5">JCM 12165</strain>
    </source>
</reference>
<dbReference type="InterPro" id="IPR000073">
    <property type="entry name" value="AB_hydrolase_1"/>
</dbReference>
<sequence>MFRGRWSGRAVLAVGAVLAVFVQVCSVMSASAHATAWAETEIPDCRSVEVPVALTARGAQTAHLAGQVCYPTTHVDTLEGAVQVLVSGTAYGPSYWDFPYQPDTYSYVRAAARAGFTTFTFDRIGIGRSTRPLNTQVTIESNAHTIHQAITQLRAGSVDGVRYGKVAIVGHSLGSLIAWYEAGTYHDVDAVVASGILHSFDPLGVTKFVATLYPAALDPRFLGSVVDPGYLTTRPGTRGSSFYHLPNTDPAVIDTDEAHKETATAAEAAGVFAQELPGVLRPVSQAACALTPTLCDGVASSVVYGVTRNITVPVLGVVGQYDALLCGGSSSANRCSDVAAVRQDESAYYTGRAQRCLTVAELPDSGHNVNLERNAQSWFDLSNEWSRFTLEQSGEDASCWSAPGQTDGLQFP</sequence>
<dbReference type="InterPro" id="IPR050266">
    <property type="entry name" value="AB_hydrolase_sf"/>
</dbReference>
<keyword evidence="1 4" id="KW-0378">Hydrolase</keyword>
<comment type="caution">
    <text evidence="4">The sequence shown here is derived from an EMBL/GenBank/DDBJ whole genome shotgun (WGS) entry which is preliminary data.</text>
</comment>
<dbReference type="EMBL" id="JBHUCP010000047">
    <property type="protein sequence ID" value="MFD1534881.1"/>
    <property type="molecule type" value="Genomic_DNA"/>
</dbReference>